<accession>A0A916RR70</accession>
<dbReference type="EMBL" id="BMJB01000001">
    <property type="protein sequence ID" value="GGA67248.1"/>
    <property type="molecule type" value="Genomic_DNA"/>
</dbReference>
<dbReference type="SUPFAM" id="SSF48208">
    <property type="entry name" value="Six-hairpin glycosidases"/>
    <property type="match status" value="1"/>
</dbReference>
<dbReference type="InterPro" id="IPR012341">
    <property type="entry name" value="6hp_glycosidase-like_sf"/>
</dbReference>
<dbReference type="Gene3D" id="1.50.10.10">
    <property type="match status" value="1"/>
</dbReference>
<reference evidence="1" key="2">
    <citation type="submission" date="2020-09" db="EMBL/GenBank/DDBJ databases">
        <authorList>
            <person name="Sun Q."/>
            <person name="Zhou Y."/>
        </authorList>
    </citation>
    <scope>NUCLEOTIDE SEQUENCE</scope>
    <source>
        <strain evidence="1">CGMCC 1.15447</strain>
    </source>
</reference>
<organism evidence="1 2">
    <name type="scientific">Edaphobacter acidisoli</name>
    <dbReference type="NCBI Taxonomy" id="2040573"/>
    <lineage>
        <taxon>Bacteria</taxon>
        <taxon>Pseudomonadati</taxon>
        <taxon>Acidobacteriota</taxon>
        <taxon>Terriglobia</taxon>
        <taxon>Terriglobales</taxon>
        <taxon>Acidobacteriaceae</taxon>
        <taxon>Edaphobacter</taxon>
    </lineage>
</organism>
<comment type="caution">
    <text evidence="1">The sequence shown here is derived from an EMBL/GenBank/DDBJ whole genome shotgun (WGS) entry which is preliminary data.</text>
</comment>
<name>A0A916RR70_9BACT</name>
<evidence type="ECO:0000313" key="1">
    <source>
        <dbReference type="EMBL" id="GGA67248.1"/>
    </source>
</evidence>
<gene>
    <name evidence="1" type="ORF">GCM10011507_18470</name>
</gene>
<evidence type="ECO:0000313" key="2">
    <source>
        <dbReference type="Proteomes" id="UP000648801"/>
    </source>
</evidence>
<sequence length="663" mass="75784">MPSLHNFHEMAACAPDLIGVNFLPGGQLYKDSGPRWFIYNTLPLCRMTVDGTAYDSMSCRWFAYQAVRRVQTSDLEIVTTNRLVMEDTTILWRVEFKNTSSMVKTVRVKIDIDGVRGNGADHNRLIARSQEFAMSAIYEFPDRPIEKNVEGASVEWELNLPPKQHSEIRFVMKVSKGNASPSGAVSPSWFESEWDRAKKVWMDRWSSAFTPGNTFFSGNAPTLLTQDTAVREIYYRSVLTLMVLLRTNLWSDRTFITSGERAKGTVFYWDTSLFSTLFAMLEPKQMKAQIKLFLEQDPHADAVIVFKTTRPPSPERIDTPKGWDLRGYAANDLSIFRLAWSYLSVTQDKEFLHEKIADQTVNERLEVLATDWKKLLWTPSDRLADYGEAPNLLECVPTYINKVPSFNAANVWMMREYADIVDRAGKHDEANELRRESADMAQAVMTLYEPGKGVWVSLHRDGSRVEMRHCYDFATVGRFMAGDLPVPVRQEMVAFVERELLMEKWMRAQSMLDVAAANSDRPDHGPMGAYDAWPAVTVDAMCILGYWKDALTFLRRTRVAVYEGVYAQAHEFYGPRRREYDAPVRIAQREGCMRECTGGGAFAETIINTLFGYIPKLEKKLTLLEPYTPRGFTGELRHVRFGREQFTIRSGDAGLYLRLEAKA</sequence>
<dbReference type="GO" id="GO:0005975">
    <property type="term" value="P:carbohydrate metabolic process"/>
    <property type="evidence" value="ECO:0007669"/>
    <property type="project" value="InterPro"/>
</dbReference>
<dbReference type="Proteomes" id="UP000648801">
    <property type="component" value="Unassembled WGS sequence"/>
</dbReference>
<reference evidence="1" key="1">
    <citation type="journal article" date="2014" name="Int. J. Syst. Evol. Microbiol.">
        <title>Complete genome sequence of Corynebacterium casei LMG S-19264T (=DSM 44701T), isolated from a smear-ripened cheese.</title>
        <authorList>
            <consortium name="US DOE Joint Genome Institute (JGI-PGF)"/>
            <person name="Walter F."/>
            <person name="Albersmeier A."/>
            <person name="Kalinowski J."/>
            <person name="Ruckert C."/>
        </authorList>
    </citation>
    <scope>NUCLEOTIDE SEQUENCE</scope>
    <source>
        <strain evidence="1">CGMCC 1.15447</strain>
    </source>
</reference>
<proteinExistence type="predicted"/>
<keyword evidence="2" id="KW-1185">Reference proteome</keyword>
<dbReference type="AlphaFoldDB" id="A0A916RR70"/>
<dbReference type="InterPro" id="IPR008928">
    <property type="entry name" value="6-hairpin_glycosidase_sf"/>
</dbReference>
<protein>
    <submittedName>
        <fullName evidence="1">Uncharacterized protein</fullName>
    </submittedName>
</protein>